<dbReference type="InterPro" id="IPR003329">
    <property type="entry name" value="Cytidylyl_trans"/>
</dbReference>
<dbReference type="Pfam" id="PF02348">
    <property type="entry name" value="CTP_transf_3"/>
    <property type="match status" value="1"/>
</dbReference>
<dbReference type="EMBL" id="LDJR01000026">
    <property type="protein sequence ID" value="OAK74347.1"/>
    <property type="molecule type" value="Genomic_DNA"/>
</dbReference>
<dbReference type="PANTHER" id="PTHR42866:SF1">
    <property type="entry name" value="SPORE COAT POLYSACCHARIDE BIOSYNTHESIS PROTEIN SPSF"/>
    <property type="match status" value="1"/>
</dbReference>
<dbReference type="PANTHER" id="PTHR42866">
    <property type="entry name" value="3-DEOXY-MANNO-OCTULOSONATE CYTIDYLYLTRANSFERASE"/>
    <property type="match status" value="1"/>
</dbReference>
<sequence>MNKSPKIAIVVNCRLKSTRLPRKALLPINGVTLIERCLINCLAVPEADSVVLATSDLPQDDPLEMVTLGGKVKVVRGDPENLVARTIEAANLTKADIIFRVTGDNPAVSPEITSYLIQKHLTSGVDYTQAKTSSIGTAGNVIQVEALQRLFNQPKPLTQTEYLPFYFTNNPTLFTFQNVELPSEWVYPEWRLTIDEAKDLEMFEALYKGLNVTSRPLYFKELKEYLRKHPEIWKMNEHVQLKWRDDKQLVEEVNRATKLE</sequence>
<dbReference type="InterPro" id="IPR029044">
    <property type="entry name" value="Nucleotide-diphossugar_trans"/>
</dbReference>
<protein>
    <submittedName>
        <fullName evidence="1">Spore coat protein</fullName>
    </submittedName>
</protein>
<dbReference type="OrthoDB" id="9815559at2"/>
<evidence type="ECO:0000313" key="1">
    <source>
        <dbReference type="EMBL" id="OAK74347.1"/>
    </source>
</evidence>
<dbReference type="Gene3D" id="3.90.550.10">
    <property type="entry name" value="Spore Coat Polysaccharide Biosynthesis Protein SpsA, Chain A"/>
    <property type="match status" value="1"/>
</dbReference>
<accession>A0A178A2A4</accession>
<proteinExistence type="predicted"/>
<dbReference type="GO" id="GO:0005829">
    <property type="term" value="C:cytosol"/>
    <property type="evidence" value="ECO:0007669"/>
    <property type="project" value="TreeGrafter"/>
</dbReference>
<dbReference type="RefSeq" id="WP_057985893.1">
    <property type="nucleotide sequence ID" value="NZ_JAGGKH010000032.1"/>
</dbReference>
<dbReference type="AlphaFoldDB" id="A0A178A2A4"/>
<evidence type="ECO:0000313" key="2">
    <source>
        <dbReference type="Proteomes" id="UP000077881"/>
    </source>
</evidence>
<reference evidence="1 2" key="1">
    <citation type="submission" date="2015-05" db="EMBL/GenBank/DDBJ databases">
        <title>Comparison of genome.</title>
        <authorList>
            <person name="Zheng Z."/>
            <person name="Sun M."/>
        </authorList>
    </citation>
    <scope>NUCLEOTIDE SEQUENCE [LARGE SCALE GENOMIC DNA]</scope>
    <source>
        <strain evidence="1 2">G25-74</strain>
    </source>
</reference>
<dbReference type="Proteomes" id="UP000077881">
    <property type="component" value="Unassembled WGS sequence"/>
</dbReference>
<keyword evidence="2" id="KW-1185">Reference proteome</keyword>
<name>A0A178A2A4_9BACI</name>
<gene>
    <name evidence="1" type="ORF">ABB05_04315</name>
</gene>
<dbReference type="STRING" id="217031.ABB05_04315"/>
<dbReference type="SUPFAM" id="SSF53448">
    <property type="entry name" value="Nucleotide-diphospho-sugar transferases"/>
    <property type="match status" value="1"/>
</dbReference>
<organism evidence="1 2">
    <name type="scientific">Lederbergia galactosidilytica</name>
    <dbReference type="NCBI Taxonomy" id="217031"/>
    <lineage>
        <taxon>Bacteria</taxon>
        <taxon>Bacillati</taxon>
        <taxon>Bacillota</taxon>
        <taxon>Bacilli</taxon>
        <taxon>Bacillales</taxon>
        <taxon>Bacillaceae</taxon>
        <taxon>Lederbergia</taxon>
    </lineage>
</organism>
<dbReference type="PATRIC" id="fig|217031.6.peg.936"/>
<keyword evidence="1" id="KW-0946">Virion</keyword>
<comment type="caution">
    <text evidence="1">The sequence shown here is derived from an EMBL/GenBank/DDBJ whole genome shotgun (WGS) entry which is preliminary data.</text>
</comment>
<keyword evidence="1" id="KW-0167">Capsid protein</keyword>